<reference evidence="3" key="2">
    <citation type="submission" date="2019-01" db="EMBL/GenBank/DDBJ databases">
        <title>Oenococcus sicerae UCMA17102.</title>
        <authorList>
            <person name="Cousin F.J."/>
            <person name="Le Guellec R."/>
            <person name="Cretenet M."/>
        </authorList>
    </citation>
    <scope>NUCLEOTIDE SEQUENCE</scope>
    <source>
        <strain evidence="3">UCMA17102</strain>
    </source>
</reference>
<dbReference type="HAMAP" id="MF_01448">
    <property type="entry name" value="UPF0473"/>
    <property type="match status" value="1"/>
</dbReference>
<evidence type="ECO:0000313" key="6">
    <source>
        <dbReference type="Proteomes" id="UP001167919"/>
    </source>
</evidence>
<dbReference type="EMBL" id="SDWY01000001">
    <property type="protein sequence ID" value="MDN6899909.1"/>
    <property type="molecule type" value="Genomic_DNA"/>
</dbReference>
<proteinExistence type="inferred from homology"/>
<dbReference type="Pfam" id="PF06949">
    <property type="entry name" value="DUF1292"/>
    <property type="match status" value="1"/>
</dbReference>
<keyword evidence="5" id="KW-1185">Reference proteome</keyword>
<dbReference type="NCBIfam" id="NF010217">
    <property type="entry name" value="PRK13678.1-4"/>
    <property type="match status" value="1"/>
</dbReference>
<dbReference type="Proteomes" id="UP000286907">
    <property type="component" value="Chromosome"/>
</dbReference>
<dbReference type="AlphaFoldDB" id="A0AAJ1R869"/>
<dbReference type="RefSeq" id="WP_128684836.1">
    <property type="nucleotide sequence ID" value="NZ_CP029684.2"/>
</dbReference>
<dbReference type="PANTHER" id="PTHR40066:SF1">
    <property type="entry name" value="UPF0473 PROTEIN CBO2561_CLC_2432"/>
    <property type="match status" value="1"/>
</dbReference>
<gene>
    <name evidence="4" type="ORF">DLJ48_00175</name>
    <name evidence="3" type="ORF">EVC35_02665</name>
</gene>
<accession>A0AAJ1R869</accession>
<evidence type="ECO:0000256" key="1">
    <source>
        <dbReference type="ARBA" id="ARBA00008439"/>
    </source>
</evidence>
<evidence type="ECO:0000256" key="2">
    <source>
        <dbReference type="HAMAP-Rule" id="MF_01448"/>
    </source>
</evidence>
<evidence type="ECO:0000313" key="4">
    <source>
        <dbReference type="EMBL" id="QAS69060.1"/>
    </source>
</evidence>
<reference evidence="4" key="3">
    <citation type="submission" date="2020-01" db="EMBL/GenBank/DDBJ databases">
        <authorList>
            <person name="Cousin F.J."/>
            <person name="Le Guellec R."/>
            <person name="Cretenet M."/>
        </authorList>
    </citation>
    <scope>NUCLEOTIDE SEQUENCE</scope>
    <source>
        <strain evidence="4">UCMA 15228</strain>
    </source>
</reference>
<dbReference type="PANTHER" id="PTHR40066">
    <property type="entry name" value="UPF0473 PROTEIN CBO2561/CLC_2432"/>
    <property type="match status" value="1"/>
</dbReference>
<reference evidence="4 5" key="1">
    <citation type="journal article" date="2019" name="Syst. Appl. Microbiol.">
        <title>Oenococcus sicerae sp. nov., isolated from French cider.</title>
        <authorList>
            <person name="Cousin F.J."/>
            <person name="Le Guellec R."/>
            <person name="Chagnot C."/>
            <person name="Goux D."/>
            <person name="Dalmasso M."/>
            <person name="Laplace J.M."/>
            <person name="Cretenet M."/>
        </authorList>
    </citation>
    <scope>NUCLEOTIDE SEQUENCE [LARGE SCALE GENOMIC DNA]</scope>
    <source>
        <strain evidence="4 5">UCMA 15228</strain>
    </source>
</reference>
<dbReference type="EMBL" id="CP029684">
    <property type="protein sequence ID" value="QAS69060.1"/>
    <property type="molecule type" value="Genomic_DNA"/>
</dbReference>
<evidence type="ECO:0000313" key="5">
    <source>
        <dbReference type="Proteomes" id="UP000286907"/>
    </source>
</evidence>
<protein>
    <recommendedName>
        <fullName evidence="2">UPF0473 protein DLJ48_00175</fullName>
    </recommendedName>
</protein>
<name>A0AAJ1R869_9LACO</name>
<organism evidence="3 6">
    <name type="scientific">Oenococcus sicerae</name>
    <dbReference type="NCBI Taxonomy" id="2203724"/>
    <lineage>
        <taxon>Bacteria</taxon>
        <taxon>Bacillati</taxon>
        <taxon>Bacillota</taxon>
        <taxon>Bacilli</taxon>
        <taxon>Lactobacillales</taxon>
        <taxon>Lactobacillaceae</taxon>
        <taxon>Oenococcus</taxon>
    </lineage>
</organism>
<comment type="similarity">
    <text evidence="1 2">Belongs to the UPF0473 family.</text>
</comment>
<dbReference type="Proteomes" id="UP001167919">
    <property type="component" value="Unassembled WGS sequence"/>
</dbReference>
<sequence length="110" mass="12636">MANENQQDNEKYVTLTDDEGNESLYEVLFTFHSDEYSKDYILFTPAGTDEISAEDPDQEVEIQAFSFDPEAGDSETDSDLFPIEDEKEWNMVAEVLNTFVDDDSLRTEED</sequence>
<evidence type="ECO:0000313" key="3">
    <source>
        <dbReference type="EMBL" id="MDN6899909.1"/>
    </source>
</evidence>
<dbReference type="InterPro" id="IPR009711">
    <property type="entry name" value="UPF0473"/>
</dbReference>